<organism evidence="1 2">
    <name type="scientific">Agromyces ramosus</name>
    <dbReference type="NCBI Taxonomy" id="33879"/>
    <lineage>
        <taxon>Bacteria</taxon>
        <taxon>Bacillati</taxon>
        <taxon>Actinomycetota</taxon>
        <taxon>Actinomycetes</taxon>
        <taxon>Micrococcales</taxon>
        <taxon>Microbacteriaceae</taxon>
        <taxon>Agromyces</taxon>
    </lineage>
</organism>
<dbReference type="AlphaFoldDB" id="A0A4Q7MDS2"/>
<comment type="caution">
    <text evidence="1">The sequence shown here is derived from an EMBL/GenBank/DDBJ whole genome shotgun (WGS) entry which is preliminary data.</text>
</comment>
<accession>A0A4Q7MDS2</accession>
<keyword evidence="2" id="KW-1185">Reference proteome</keyword>
<sequence length="138" mass="15220">MGPIKRAWLWTMKHTLNPLTLQMARQGFGPFSLVRHTGRKSGAVFETPLILARVPDGFVAELTYGTAVNWYRNVEAAHGHCTVTWHGREHAIDGVAPCTTEAGLAAFGPPASVVLRLLRRHEFRLLHEAAEETPGRSA</sequence>
<dbReference type="EMBL" id="SGWY01000003">
    <property type="protein sequence ID" value="RZS64499.1"/>
    <property type="molecule type" value="Genomic_DNA"/>
</dbReference>
<evidence type="ECO:0000313" key="2">
    <source>
        <dbReference type="Proteomes" id="UP000293289"/>
    </source>
</evidence>
<evidence type="ECO:0000313" key="1">
    <source>
        <dbReference type="EMBL" id="RZS64499.1"/>
    </source>
</evidence>
<dbReference type="Gene3D" id="2.30.110.10">
    <property type="entry name" value="Electron Transport, Fmn-binding Protein, Chain A"/>
    <property type="match status" value="1"/>
</dbReference>
<dbReference type="InterPro" id="IPR012349">
    <property type="entry name" value="Split_barrel_FMN-bd"/>
</dbReference>
<proteinExistence type="predicted"/>
<reference evidence="1 2" key="1">
    <citation type="submission" date="2019-02" db="EMBL/GenBank/DDBJ databases">
        <title>Genomic Encyclopedia of Type Strains, Phase IV (KMG-IV): sequencing the most valuable type-strain genomes for metagenomic binning, comparative biology and taxonomic classification.</title>
        <authorList>
            <person name="Goeker M."/>
        </authorList>
    </citation>
    <scope>NUCLEOTIDE SEQUENCE [LARGE SCALE GENOMIC DNA]</scope>
    <source>
        <strain evidence="1 2">DSM 43045</strain>
    </source>
</reference>
<evidence type="ECO:0008006" key="3">
    <source>
        <dbReference type="Google" id="ProtNLM"/>
    </source>
</evidence>
<dbReference type="RefSeq" id="WP_242609614.1">
    <property type="nucleotide sequence ID" value="NZ_SGWY01000003.1"/>
</dbReference>
<gene>
    <name evidence="1" type="ORF">EV187_2886</name>
</gene>
<dbReference type="Proteomes" id="UP000293289">
    <property type="component" value="Unassembled WGS sequence"/>
</dbReference>
<name>A0A4Q7MDS2_9MICO</name>
<protein>
    <recommendedName>
        <fullName evidence="3">Deazaflavin-dependent oxidoreductase (Nitroreductase family)</fullName>
    </recommendedName>
</protein>